<organism evidence="5 6">
    <name type="scientific">Intestinimonas butyriciproducens</name>
    <dbReference type="NCBI Taxonomy" id="1297617"/>
    <lineage>
        <taxon>Bacteria</taxon>
        <taxon>Bacillati</taxon>
        <taxon>Bacillota</taxon>
        <taxon>Clostridia</taxon>
        <taxon>Eubacteriales</taxon>
        <taxon>Intestinimonas</taxon>
    </lineage>
</organism>
<dbReference type="InterPro" id="IPR014388">
    <property type="entry name" value="3-oxoacid_CoA-transferase"/>
</dbReference>
<dbReference type="Pfam" id="PF01144">
    <property type="entry name" value="CoA_trans"/>
    <property type="match status" value="1"/>
</dbReference>
<dbReference type="EMBL" id="CP011307">
    <property type="protein sequence ID" value="ALP93789.1"/>
    <property type="molecule type" value="Genomic_DNA"/>
</dbReference>
<dbReference type="RefSeq" id="WP_058117565.1">
    <property type="nucleotide sequence ID" value="NZ_CP011307.1"/>
</dbReference>
<keyword evidence="6" id="KW-1185">Reference proteome</keyword>
<dbReference type="GO" id="GO:0008775">
    <property type="term" value="F:acetate CoA-transferase activity"/>
    <property type="evidence" value="ECO:0007669"/>
    <property type="project" value="UniProtKB-EC"/>
</dbReference>
<evidence type="ECO:0000313" key="6">
    <source>
        <dbReference type="Proteomes" id="UP000064844"/>
    </source>
</evidence>
<comment type="similarity">
    <text evidence="1 3">Belongs to the 3-oxoacid CoA-transferase family.</text>
</comment>
<reference evidence="6" key="2">
    <citation type="submission" date="2015-04" db="EMBL/GenBank/DDBJ databases">
        <title>A butyrogenic pathway from the amino acid lysine in a human gut commensal.</title>
        <authorList>
            <person name="de Vos W.M."/>
            <person name="Bui N.T.P."/>
            <person name="Plugge C.M."/>
            <person name="Ritari J."/>
        </authorList>
    </citation>
    <scope>NUCLEOTIDE SEQUENCE [LARGE SCALE GENOMIC DNA]</scope>
    <source>
        <strain evidence="6">AF211</strain>
    </source>
</reference>
<dbReference type="InterPro" id="IPR037171">
    <property type="entry name" value="NagB/RpiA_transferase-like"/>
</dbReference>
<protein>
    <submittedName>
        <fullName evidence="5">Acetyl-CoA:acetoacetyl-CoA transferase, alpha subunit</fullName>
        <ecNumber evidence="5">2.8.3.8</ecNumber>
    </submittedName>
</protein>
<accession>A0A0S2W377</accession>
<dbReference type="EC" id="2.8.3.8" evidence="5"/>
<evidence type="ECO:0000256" key="1">
    <source>
        <dbReference type="ARBA" id="ARBA00007154"/>
    </source>
</evidence>
<dbReference type="Proteomes" id="UP000064844">
    <property type="component" value="Chromosome"/>
</dbReference>
<dbReference type="InterPro" id="IPR004165">
    <property type="entry name" value="CoA_trans_fam_I"/>
</dbReference>
<dbReference type="PANTHER" id="PTHR43293">
    <property type="entry name" value="ACETATE COA-TRANSFERASE YDIF"/>
    <property type="match status" value="1"/>
</dbReference>
<evidence type="ECO:0000313" key="5">
    <source>
        <dbReference type="EMBL" id="ALP93789.1"/>
    </source>
</evidence>
<dbReference type="Gene3D" id="3.40.1080.10">
    <property type="entry name" value="Glutaconate Coenzyme A-transferase"/>
    <property type="match status" value="2"/>
</dbReference>
<dbReference type="PIRSF" id="PIRSF000858">
    <property type="entry name" value="SCOT-t"/>
    <property type="match status" value="1"/>
</dbReference>
<dbReference type="SMART" id="SM00882">
    <property type="entry name" value="CoA_trans"/>
    <property type="match status" value="1"/>
</dbReference>
<evidence type="ECO:0000256" key="3">
    <source>
        <dbReference type="PIRNR" id="PIRNR000858"/>
    </source>
</evidence>
<evidence type="ECO:0000256" key="2">
    <source>
        <dbReference type="ARBA" id="ARBA00022679"/>
    </source>
</evidence>
<name>A0A0S2W377_9FIRM</name>
<feature type="active site" description="5-glutamyl coenzyme A thioester intermediate" evidence="4">
    <location>
        <position position="323"/>
    </location>
</feature>
<dbReference type="STRING" id="1297617.IB211_01396c"/>
<sequence>MKIIPSSQVGRLIPDGASVLLTGITLGGYAEEAFLQIERSFLDCGHPRDLTLYWQASVGDMATKGLSHICHEGLLAKGVGGHINGCGKVMTEFCRDNKAAIYNWPQGVCVAMLHAIAAKTPGVVTKIGLKTFMDPRYGGGRMNAAATEDLIDLVTLRGEEWLLYKAPKKIDVTLIRGTVADERGNIAMTKEGYKLGQLAAAEAARATGGIVICQVERIVKSGTLHPRLVEVPGVLVDYVYVAQPEYHWQTAASQFNPVFAGDYKVPLESIPPVKFDIKKVMARRAAMELREGYIVNLGIGTPEYISAVASEEGCSALFTLSTEAGNIGGVPTVGNDFGCCWNGEAMIETAGIFDMYDGGSLDAGCLGFLEVGPNGDLNSSKKEGLGIGVGGFMNIAGGAKHVVFISSFTAGKPEYQLGNGELHIIRDGTKKKFIRQIAQISFSAEVALDQGKDITYVTERAVFKLTPQGLMLTEIAPGIDLQRDILDQMEFTPLLSDEIKPMPAEIFFETWGGLKAHMTKE</sequence>
<keyword evidence="2 3" id="KW-0808">Transferase</keyword>
<dbReference type="GO" id="GO:0046952">
    <property type="term" value="P:ketone body catabolic process"/>
    <property type="evidence" value="ECO:0007669"/>
    <property type="project" value="InterPro"/>
</dbReference>
<dbReference type="SUPFAM" id="SSF100950">
    <property type="entry name" value="NagB/RpiA/CoA transferase-like"/>
    <property type="match status" value="2"/>
</dbReference>
<gene>
    <name evidence="5" type="ORF">IB211_01396c</name>
</gene>
<dbReference type="KEGG" id="ibu:IB211_01396c"/>
<dbReference type="AlphaFoldDB" id="A0A0S2W377"/>
<dbReference type="eggNOG" id="COG4670">
    <property type="taxonomic scope" value="Bacteria"/>
</dbReference>
<dbReference type="PANTHER" id="PTHR43293:SF1">
    <property type="entry name" value="ACETATE COA-TRANSFERASE YDIF"/>
    <property type="match status" value="1"/>
</dbReference>
<evidence type="ECO:0000256" key="4">
    <source>
        <dbReference type="PIRSR" id="PIRSR000858-1"/>
    </source>
</evidence>
<proteinExistence type="inferred from homology"/>
<dbReference type="PATRIC" id="fig|1297617.4.peg.1430"/>
<reference evidence="5 6" key="1">
    <citation type="journal article" date="2015" name="Nat. Commun.">
        <title>Production of butyrate from lysine and the Amadori product fructoselysine by a human gut commensal.</title>
        <authorList>
            <person name="Bui T.P."/>
            <person name="Ritari J."/>
            <person name="Boeren S."/>
            <person name="de Waard P."/>
            <person name="Plugge C.M."/>
            <person name="de Vos W.M."/>
        </authorList>
    </citation>
    <scope>NUCLEOTIDE SEQUENCE [LARGE SCALE GENOMIC DNA]</scope>
    <source>
        <strain evidence="5 6">AF211</strain>
    </source>
</reference>